<sequence length="114" mass="12758">MSLVSVPFVDSTSDIVLHGIAAFVLIVSVCAAAIAFWKLHELPIHKAHASEHRQLGLITILTWVGFVWHWVWVLAIIIAFLDAEQAIIRLRDLWHGDAKDAKYSLDETQGDKSC</sequence>
<feature type="transmembrane region" description="Helical" evidence="1">
    <location>
        <begin position="57"/>
        <end position="81"/>
    </location>
</feature>
<keyword evidence="1" id="KW-0472">Membrane</keyword>
<gene>
    <name evidence="2" type="ORF">VHP8226_03554</name>
</gene>
<comment type="caution">
    <text evidence="2">The sequence shown here is derived from an EMBL/GenBank/DDBJ whole genome shotgun (WGS) entry which is preliminary data.</text>
</comment>
<dbReference type="RefSeq" id="WP_237486360.1">
    <property type="nucleotide sequence ID" value="NZ_CAKLCM010000003.1"/>
</dbReference>
<dbReference type="Proteomes" id="UP000838160">
    <property type="component" value="Unassembled WGS sequence"/>
</dbReference>
<keyword evidence="1" id="KW-0812">Transmembrane</keyword>
<keyword evidence="1" id="KW-1133">Transmembrane helix</keyword>
<proteinExistence type="predicted"/>
<accession>A0ABN8DNC6</accession>
<feature type="transmembrane region" description="Helical" evidence="1">
    <location>
        <begin position="15"/>
        <end position="37"/>
    </location>
</feature>
<evidence type="ECO:0000313" key="2">
    <source>
        <dbReference type="EMBL" id="CAH0529798.1"/>
    </source>
</evidence>
<name>A0ABN8DNC6_9VIBR</name>
<organism evidence="2 3">
    <name type="scientific">Vibrio hippocampi</name>
    <dbReference type="NCBI Taxonomy" id="654686"/>
    <lineage>
        <taxon>Bacteria</taxon>
        <taxon>Pseudomonadati</taxon>
        <taxon>Pseudomonadota</taxon>
        <taxon>Gammaproteobacteria</taxon>
        <taxon>Vibrionales</taxon>
        <taxon>Vibrionaceae</taxon>
        <taxon>Vibrio</taxon>
    </lineage>
</organism>
<reference evidence="2" key="1">
    <citation type="submission" date="2021-12" db="EMBL/GenBank/DDBJ databases">
        <authorList>
            <person name="Rodrigo-Torres L."/>
            <person name="Arahal R. D."/>
            <person name="Lucena T."/>
        </authorList>
    </citation>
    <scope>NUCLEOTIDE SEQUENCE</scope>
    <source>
        <strain evidence="2">CECT 8226</strain>
    </source>
</reference>
<protein>
    <recommendedName>
        <fullName evidence="4">MFS transporter</fullName>
    </recommendedName>
</protein>
<evidence type="ECO:0000256" key="1">
    <source>
        <dbReference type="SAM" id="Phobius"/>
    </source>
</evidence>
<evidence type="ECO:0000313" key="3">
    <source>
        <dbReference type="Proteomes" id="UP000838160"/>
    </source>
</evidence>
<evidence type="ECO:0008006" key="4">
    <source>
        <dbReference type="Google" id="ProtNLM"/>
    </source>
</evidence>
<dbReference type="EMBL" id="CAKLCM010000003">
    <property type="protein sequence ID" value="CAH0529798.1"/>
    <property type="molecule type" value="Genomic_DNA"/>
</dbReference>
<keyword evidence="3" id="KW-1185">Reference proteome</keyword>